<feature type="domain" description="HAMP" evidence="11">
    <location>
        <begin position="333"/>
        <end position="386"/>
    </location>
</feature>
<dbReference type="SMART" id="SM00283">
    <property type="entry name" value="MA"/>
    <property type="match status" value="1"/>
</dbReference>
<dbReference type="Pfam" id="PF02743">
    <property type="entry name" value="dCache_1"/>
    <property type="match status" value="1"/>
</dbReference>
<evidence type="ECO:0000256" key="4">
    <source>
        <dbReference type="ARBA" id="ARBA00022692"/>
    </source>
</evidence>
<dbReference type="CDD" id="cd18774">
    <property type="entry name" value="PDC2_HK_sensor"/>
    <property type="match status" value="1"/>
</dbReference>
<evidence type="ECO:0000256" key="7">
    <source>
        <dbReference type="ARBA" id="ARBA00029447"/>
    </source>
</evidence>
<dbReference type="SMART" id="SM00304">
    <property type="entry name" value="HAMP"/>
    <property type="match status" value="2"/>
</dbReference>
<dbReference type="Gene3D" id="1.10.287.950">
    <property type="entry name" value="Methyl-accepting chemotaxis protein"/>
    <property type="match status" value="1"/>
</dbReference>
<dbReference type="InterPro" id="IPR051310">
    <property type="entry name" value="MCP_chemotaxis"/>
</dbReference>
<evidence type="ECO:0000256" key="3">
    <source>
        <dbReference type="ARBA" id="ARBA00022500"/>
    </source>
</evidence>
<keyword evidence="13" id="KW-1185">Reference proteome</keyword>
<dbReference type="PANTHER" id="PTHR43531:SF11">
    <property type="entry name" value="METHYL-ACCEPTING CHEMOTAXIS PROTEIN 3"/>
    <property type="match status" value="1"/>
</dbReference>
<dbReference type="EMBL" id="CP016365">
    <property type="protein sequence ID" value="APG48940.1"/>
    <property type="molecule type" value="Genomic_DNA"/>
</dbReference>
<dbReference type="InterPro" id="IPR004090">
    <property type="entry name" value="Chemotax_Me-accpt_rcpt"/>
</dbReference>
<dbReference type="GO" id="GO:0006935">
    <property type="term" value="P:chemotaxis"/>
    <property type="evidence" value="ECO:0007669"/>
    <property type="project" value="UniProtKB-KW"/>
</dbReference>
<comment type="similarity">
    <text evidence="7">Belongs to the methyl-accepting chemotaxis (MCP) protein family.</text>
</comment>
<dbReference type="AlphaFoldDB" id="A0A1L3I9R9"/>
<dbReference type="OrthoDB" id="8482111at2"/>
<dbReference type="Proteomes" id="UP000183859">
    <property type="component" value="Plasmid pP97_a"/>
</dbReference>
<dbReference type="SUPFAM" id="SSF58104">
    <property type="entry name" value="Methyl-accepting chemotaxis protein (MCP) signaling domain"/>
    <property type="match status" value="1"/>
</dbReference>
<evidence type="ECO:0000256" key="6">
    <source>
        <dbReference type="ARBA" id="ARBA00023136"/>
    </source>
</evidence>
<dbReference type="FunFam" id="1.10.287.950:FF:000001">
    <property type="entry name" value="Methyl-accepting chemotaxis sensory transducer"/>
    <property type="match status" value="1"/>
</dbReference>
<evidence type="ECO:0000313" key="12">
    <source>
        <dbReference type="EMBL" id="APG48940.1"/>
    </source>
</evidence>
<comment type="subcellular location">
    <subcellularLocation>
        <location evidence="1">Cell membrane</location>
        <topology evidence="1">Multi-pass membrane protein</topology>
    </subcellularLocation>
</comment>
<evidence type="ECO:0000256" key="8">
    <source>
        <dbReference type="PROSITE-ProRule" id="PRU00284"/>
    </source>
</evidence>
<dbReference type="InterPro" id="IPR033479">
    <property type="entry name" value="dCache_1"/>
</dbReference>
<keyword evidence="6 9" id="KW-0472">Membrane</keyword>
<evidence type="ECO:0000259" key="11">
    <source>
        <dbReference type="PROSITE" id="PS50885"/>
    </source>
</evidence>
<keyword evidence="8" id="KW-0807">Transducer</keyword>
<geneLocation type="plasmid" evidence="13">
    <name>pp97_a</name>
</geneLocation>
<dbReference type="PROSITE" id="PS50885">
    <property type="entry name" value="HAMP"/>
    <property type="match status" value="2"/>
</dbReference>
<feature type="transmembrane region" description="Helical" evidence="9">
    <location>
        <begin position="12"/>
        <end position="33"/>
    </location>
</feature>
<evidence type="ECO:0000313" key="13">
    <source>
        <dbReference type="Proteomes" id="UP000183859"/>
    </source>
</evidence>
<proteinExistence type="inferred from homology"/>
<organism evidence="12 13">
    <name type="scientific">Phaeobacter porticola</name>
    <dbReference type="NCBI Taxonomy" id="1844006"/>
    <lineage>
        <taxon>Bacteria</taxon>
        <taxon>Pseudomonadati</taxon>
        <taxon>Pseudomonadota</taxon>
        <taxon>Alphaproteobacteria</taxon>
        <taxon>Rhodobacterales</taxon>
        <taxon>Roseobacteraceae</taxon>
        <taxon>Phaeobacter</taxon>
    </lineage>
</organism>
<dbReference type="GO" id="GO:0005886">
    <property type="term" value="C:plasma membrane"/>
    <property type="evidence" value="ECO:0007669"/>
    <property type="project" value="UniProtKB-SubCell"/>
</dbReference>
<dbReference type="SUPFAM" id="SSF158472">
    <property type="entry name" value="HAMP domain-like"/>
    <property type="match status" value="1"/>
</dbReference>
<dbReference type="Gene3D" id="1.10.8.500">
    <property type="entry name" value="HAMP domain in histidine kinase"/>
    <property type="match status" value="1"/>
</dbReference>
<protein>
    <submittedName>
        <fullName evidence="12">Methyl-accepting chemotaxis protein</fullName>
    </submittedName>
</protein>
<dbReference type="Pfam" id="PF00015">
    <property type="entry name" value="MCPsignal"/>
    <property type="match status" value="1"/>
</dbReference>
<dbReference type="Gene3D" id="3.30.450.20">
    <property type="entry name" value="PAS domain"/>
    <property type="match status" value="2"/>
</dbReference>
<dbReference type="Pfam" id="PF00672">
    <property type="entry name" value="HAMP"/>
    <property type="match status" value="1"/>
</dbReference>
<evidence type="ECO:0000256" key="5">
    <source>
        <dbReference type="ARBA" id="ARBA00022989"/>
    </source>
</evidence>
<keyword evidence="2" id="KW-1003">Cell membrane</keyword>
<evidence type="ECO:0000259" key="10">
    <source>
        <dbReference type="PROSITE" id="PS50111"/>
    </source>
</evidence>
<evidence type="ECO:0000256" key="1">
    <source>
        <dbReference type="ARBA" id="ARBA00004651"/>
    </source>
</evidence>
<gene>
    <name evidence="12" type="ORF">PhaeoP97_03588</name>
</gene>
<dbReference type="PROSITE" id="PS50111">
    <property type="entry name" value="CHEMOTAXIS_TRANSDUC_2"/>
    <property type="match status" value="1"/>
</dbReference>
<dbReference type="CDD" id="cd11386">
    <property type="entry name" value="MCP_signal"/>
    <property type="match status" value="1"/>
</dbReference>
<accession>A0A1L3I9R9</accession>
<evidence type="ECO:0000256" key="2">
    <source>
        <dbReference type="ARBA" id="ARBA00022475"/>
    </source>
</evidence>
<reference evidence="13" key="1">
    <citation type="submission" date="2016-07" db="EMBL/GenBank/DDBJ databases">
        <title>Phaeobacter portensis sp. nov., a tropodithietic acid producing bacterium isolated from a German harbor.</title>
        <authorList>
            <person name="Freese H.M."/>
            <person name="Bunk B."/>
            <person name="Breider S."/>
            <person name="Brinkhoff T."/>
        </authorList>
    </citation>
    <scope>NUCLEOTIDE SEQUENCE [LARGE SCALE GENOMIC DNA]</scope>
    <source>
        <strain evidence="13">P97</strain>
        <plasmid evidence="13">pp97_a</plasmid>
    </source>
</reference>
<dbReference type="KEGG" id="php:PhaeoP97_03588"/>
<dbReference type="GO" id="GO:0004888">
    <property type="term" value="F:transmembrane signaling receptor activity"/>
    <property type="evidence" value="ECO:0007669"/>
    <property type="project" value="InterPro"/>
</dbReference>
<keyword evidence="3" id="KW-0145">Chemotaxis</keyword>
<feature type="domain" description="Methyl-accepting transducer" evidence="10">
    <location>
        <begin position="453"/>
        <end position="682"/>
    </location>
</feature>
<evidence type="ECO:0000256" key="9">
    <source>
        <dbReference type="SAM" id="Phobius"/>
    </source>
</evidence>
<dbReference type="PANTHER" id="PTHR43531">
    <property type="entry name" value="PROTEIN ICFG"/>
    <property type="match status" value="1"/>
</dbReference>
<dbReference type="GO" id="GO:0007165">
    <property type="term" value="P:signal transduction"/>
    <property type="evidence" value="ECO:0007669"/>
    <property type="project" value="UniProtKB-KW"/>
</dbReference>
<keyword evidence="12" id="KW-0614">Plasmid</keyword>
<feature type="domain" description="HAMP" evidence="11">
    <location>
        <begin position="396"/>
        <end position="448"/>
    </location>
</feature>
<keyword evidence="4 9" id="KW-0812">Transmembrane</keyword>
<sequence>MPALFNTISGKLLAATTVVITGLMLCFSVYTALNESANVRERVLDGASQRASDVAQSLSSQLIEATSAAAALGGALSGYIEDGDASTADLIKIMEGVPGRYDLVFSSWMSAIPDGATEDFISGPDGRNADGIFAAYWTKNDTGGLNFETFNVDPTDTSEWYRLPIDTGESVITEPYLSNENRLLTSVSVPVTAKGQIVGVAGVDIVLDNLGEFVSGLSVYDGGHVMLLGQGGKWLSHPDPELLIQDFEGDEVAKFQAAIETGDTQIVADRADGSTRLFFPFTAYGMNKTWVVVLDVPRHVFVNPVKESIYEQLITNVLLLALTLATIFFSVRSLVRRPLGKMLGVMNDLSAGKVHDPVSMPKRKDEIGAMAVSIETLRQGLATKEELEATQLREQQQQEDVVRTLAQNLQQLAGGRLDVKIHDEMPGQYEPLRQDFNNTVEQLSKLITAVNDSAGSIDTGLTEISSATNDLSQRTERSALQLEETAASLSELTRNVQHVASGARETEALVTSVSQNATNSAAVARETVEAMDSIAATSEQITRITGMIDDIAFQTNLLALNAGVEAARAGEAGRGFSVVAAEVRSLALRSSESALEIKTLITSSGAQVAHGVDLVGRTNDSLTTIMDAIGSISDHVGNIAKQADEQSSGISELNGAMSTLEAAQQQNAAMCEETAAACSSLDHETTNLSRLVAAFQSGDSRQPNQASQQANYVAAA</sequence>
<dbReference type="InterPro" id="IPR003660">
    <property type="entry name" value="HAMP_dom"/>
</dbReference>
<keyword evidence="5 9" id="KW-1133">Transmembrane helix</keyword>
<dbReference type="PRINTS" id="PR00260">
    <property type="entry name" value="CHEMTRNSDUCR"/>
</dbReference>
<dbReference type="CDD" id="cd12913">
    <property type="entry name" value="PDC1_MCP_like"/>
    <property type="match status" value="1"/>
</dbReference>
<dbReference type="InterPro" id="IPR004089">
    <property type="entry name" value="MCPsignal_dom"/>
</dbReference>
<name>A0A1L3I9R9_9RHOB</name>